<dbReference type="InterPro" id="IPR031052">
    <property type="entry name" value="FHY3/FAR1"/>
</dbReference>
<keyword evidence="1" id="KW-0479">Metal-binding</keyword>
<gene>
    <name evidence="3" type="ORF">POM88_023117</name>
</gene>
<dbReference type="PANTHER" id="PTHR31669">
    <property type="entry name" value="PROTEIN FAR1-RELATED SEQUENCE 10-RELATED"/>
    <property type="match status" value="1"/>
</dbReference>
<keyword evidence="1" id="KW-0539">Nucleus</keyword>
<protein>
    <recommendedName>
        <fullName evidence="1">Protein FAR1-RELATED SEQUENCE</fullName>
    </recommendedName>
</protein>
<dbReference type="Pfam" id="PF10551">
    <property type="entry name" value="MULE"/>
    <property type="match status" value="1"/>
</dbReference>
<dbReference type="GO" id="GO:0005634">
    <property type="term" value="C:nucleus"/>
    <property type="evidence" value="ECO:0007669"/>
    <property type="project" value="UniProtKB-SubCell"/>
</dbReference>
<evidence type="ECO:0000259" key="2">
    <source>
        <dbReference type="Pfam" id="PF10551"/>
    </source>
</evidence>
<dbReference type="EMBL" id="JAUIZM010000005">
    <property type="protein sequence ID" value="KAK1385382.1"/>
    <property type="molecule type" value="Genomic_DNA"/>
</dbReference>
<evidence type="ECO:0000256" key="1">
    <source>
        <dbReference type="RuleBase" id="RU367018"/>
    </source>
</evidence>
<comment type="function">
    <text evidence="1">Putative transcription activator involved in regulating light control of development.</text>
</comment>
<dbReference type="PANTHER" id="PTHR31669:SF251">
    <property type="entry name" value="PROTEIN FAR1-RELATED SEQUENCE"/>
    <property type="match status" value="1"/>
</dbReference>
<accession>A0AAD8MUJ4</accession>
<feature type="domain" description="MULE transposase" evidence="2">
    <location>
        <begin position="2"/>
        <end position="33"/>
    </location>
</feature>
<dbReference type="AlphaFoldDB" id="A0AAD8MUJ4"/>
<proteinExistence type="inferred from homology"/>
<keyword evidence="1" id="KW-0862">Zinc</keyword>
<comment type="similarity">
    <text evidence="1">Belongs to the FHY3/FAR1 family.</text>
</comment>
<dbReference type="InterPro" id="IPR018289">
    <property type="entry name" value="MULE_transposase_dom"/>
</dbReference>
<keyword evidence="4" id="KW-1185">Reference proteome</keyword>
<evidence type="ECO:0000313" key="4">
    <source>
        <dbReference type="Proteomes" id="UP001237642"/>
    </source>
</evidence>
<sequence>MTIITDQDQAMASAIAHVLPKSTHLLCSWHISNKFPEKLSQYYSTFPDFKVDFNNCIYNSMIEDDFEARWETLLEKYDFQEHTWLQGLYELKEKWIIAYTRNTFSAGQNTTSRSEGMNSFFDSYVSSAIGLKEFVENAKKALARQFVREKEEDYVTCTLKHPVKLYSALEYDGAKIYTKEMFRKFQDELVQASLYYVMKDIKSCEEGEKKEWLNIWGYRVVTSWPY</sequence>
<organism evidence="3 4">
    <name type="scientific">Heracleum sosnowskyi</name>
    <dbReference type="NCBI Taxonomy" id="360622"/>
    <lineage>
        <taxon>Eukaryota</taxon>
        <taxon>Viridiplantae</taxon>
        <taxon>Streptophyta</taxon>
        <taxon>Embryophyta</taxon>
        <taxon>Tracheophyta</taxon>
        <taxon>Spermatophyta</taxon>
        <taxon>Magnoliopsida</taxon>
        <taxon>eudicotyledons</taxon>
        <taxon>Gunneridae</taxon>
        <taxon>Pentapetalae</taxon>
        <taxon>asterids</taxon>
        <taxon>campanulids</taxon>
        <taxon>Apiales</taxon>
        <taxon>Apiaceae</taxon>
        <taxon>Apioideae</taxon>
        <taxon>apioid superclade</taxon>
        <taxon>Tordylieae</taxon>
        <taxon>Tordyliinae</taxon>
        <taxon>Heracleum</taxon>
    </lineage>
</organism>
<name>A0AAD8MUJ4_9APIA</name>
<evidence type="ECO:0000313" key="3">
    <source>
        <dbReference type="EMBL" id="KAK1385382.1"/>
    </source>
</evidence>
<dbReference type="GO" id="GO:0006355">
    <property type="term" value="P:regulation of DNA-templated transcription"/>
    <property type="evidence" value="ECO:0007669"/>
    <property type="project" value="UniProtKB-UniRule"/>
</dbReference>
<reference evidence="3" key="2">
    <citation type="submission" date="2023-05" db="EMBL/GenBank/DDBJ databases">
        <authorList>
            <person name="Schelkunov M.I."/>
        </authorList>
    </citation>
    <scope>NUCLEOTIDE SEQUENCE</scope>
    <source>
        <strain evidence="3">Hsosn_3</strain>
        <tissue evidence="3">Leaf</tissue>
    </source>
</reference>
<keyword evidence="1" id="KW-0863">Zinc-finger</keyword>
<dbReference type="Proteomes" id="UP001237642">
    <property type="component" value="Unassembled WGS sequence"/>
</dbReference>
<comment type="subcellular location">
    <subcellularLocation>
        <location evidence="1">Nucleus</location>
    </subcellularLocation>
</comment>
<reference evidence="3" key="1">
    <citation type="submission" date="2023-02" db="EMBL/GenBank/DDBJ databases">
        <title>Genome of toxic invasive species Heracleum sosnowskyi carries increased number of genes despite the absence of recent whole-genome duplications.</title>
        <authorList>
            <person name="Schelkunov M."/>
            <person name="Shtratnikova V."/>
            <person name="Makarenko M."/>
            <person name="Klepikova A."/>
            <person name="Omelchenko D."/>
            <person name="Novikova G."/>
            <person name="Obukhova E."/>
            <person name="Bogdanov V."/>
            <person name="Penin A."/>
            <person name="Logacheva M."/>
        </authorList>
    </citation>
    <scope>NUCLEOTIDE SEQUENCE</scope>
    <source>
        <strain evidence="3">Hsosn_3</strain>
        <tissue evidence="3">Leaf</tissue>
    </source>
</reference>
<dbReference type="GO" id="GO:0008270">
    <property type="term" value="F:zinc ion binding"/>
    <property type="evidence" value="ECO:0007669"/>
    <property type="project" value="UniProtKB-UniRule"/>
</dbReference>
<comment type="caution">
    <text evidence="3">The sequence shown here is derived from an EMBL/GenBank/DDBJ whole genome shotgun (WGS) entry which is preliminary data.</text>
</comment>